<evidence type="ECO:0000313" key="3">
    <source>
        <dbReference type="Proteomes" id="UP000218023"/>
    </source>
</evidence>
<keyword evidence="3" id="KW-1185">Reference proteome</keyword>
<feature type="region of interest" description="Disordered" evidence="1">
    <location>
        <begin position="1"/>
        <end position="59"/>
    </location>
</feature>
<reference evidence="2 3" key="1">
    <citation type="submission" date="2017-09" db="EMBL/GenBank/DDBJ databases">
        <title>Paracoccus alkalisoli sp. nov., isolated from saline alkaline soil.</title>
        <authorList>
            <person name="Dong X."/>
            <person name="Zhang G."/>
        </authorList>
    </citation>
    <scope>NUCLEOTIDE SEQUENCE [LARGE SCALE GENOMIC DNA]</scope>
    <source>
        <strain evidence="2 3">WN007</strain>
    </source>
</reference>
<dbReference type="InterPro" id="IPR025227">
    <property type="entry name" value="DUF4169"/>
</dbReference>
<dbReference type="Pfam" id="PF13770">
    <property type="entry name" value="DUF4169"/>
    <property type="match status" value="1"/>
</dbReference>
<dbReference type="OrthoDB" id="7192657at2"/>
<feature type="compositionally biased region" description="Basic and acidic residues" evidence="1">
    <location>
        <begin position="37"/>
        <end position="59"/>
    </location>
</feature>
<evidence type="ECO:0000256" key="1">
    <source>
        <dbReference type="SAM" id="MobiDB-lite"/>
    </source>
</evidence>
<dbReference type="Proteomes" id="UP000218023">
    <property type="component" value="Unassembled WGS sequence"/>
</dbReference>
<protein>
    <submittedName>
        <fullName evidence="2">DUF4169 domain-containing protein</fullName>
    </submittedName>
</protein>
<comment type="caution">
    <text evidence="2">The sequence shown here is derived from an EMBL/GenBank/DDBJ whole genome shotgun (WGS) entry which is preliminary data.</text>
</comment>
<feature type="compositionally biased region" description="Basic residues" evidence="1">
    <location>
        <begin position="9"/>
        <end position="19"/>
    </location>
</feature>
<evidence type="ECO:0000313" key="2">
    <source>
        <dbReference type="EMBL" id="PAU98198.1"/>
    </source>
</evidence>
<proteinExistence type="predicted"/>
<accession>A0A2A2GLI9</accession>
<organism evidence="2 3">
    <name type="scientific">Paracoccus salipaludis</name>
    <dbReference type="NCBI Taxonomy" id="2032623"/>
    <lineage>
        <taxon>Bacteria</taxon>
        <taxon>Pseudomonadati</taxon>
        <taxon>Pseudomonadota</taxon>
        <taxon>Alphaproteobacteria</taxon>
        <taxon>Rhodobacterales</taxon>
        <taxon>Paracoccaceae</taxon>
        <taxon>Paracoccus</taxon>
    </lineage>
</organism>
<dbReference type="AlphaFoldDB" id="A0A2A2GLI9"/>
<dbReference type="EMBL" id="NSJZ01000002">
    <property type="protein sequence ID" value="PAU98198.1"/>
    <property type="molecule type" value="Genomic_DNA"/>
</dbReference>
<name>A0A2A2GLI9_9RHOB</name>
<sequence length="59" mass="6686">MAQITNLNRFRKDKARAEKRRVGDENAAKHGRTKAQKAAEEADAARAARTLDQHRRDDA</sequence>
<gene>
    <name evidence="2" type="ORF">CK240_03135</name>
</gene>
<dbReference type="RefSeq" id="WP_095638883.1">
    <property type="nucleotide sequence ID" value="NZ_NSJZ01000002.1"/>
</dbReference>